<comment type="subcellular location">
    <subcellularLocation>
        <location evidence="1">Cell membrane</location>
    </subcellularLocation>
</comment>
<proteinExistence type="predicted"/>
<protein>
    <recommendedName>
        <fullName evidence="10">Flagellar biosynthesis protein FliO</fullName>
    </recommendedName>
</protein>
<keyword evidence="4 6" id="KW-1133">Transmembrane helix</keyword>
<dbReference type="eggNOG" id="COG3190">
    <property type="taxonomic scope" value="Bacteria"/>
</dbReference>
<dbReference type="GO" id="GO:0016020">
    <property type="term" value="C:membrane"/>
    <property type="evidence" value="ECO:0007669"/>
    <property type="project" value="InterPro"/>
</dbReference>
<dbReference type="InterPro" id="IPR022781">
    <property type="entry name" value="Flagellar_biosynth_FliO"/>
</dbReference>
<keyword evidence="5 6" id="KW-0472">Membrane</keyword>
<feature type="chain" id="PRO_5002774861" description="Flagellar biosynthesis protein FliO" evidence="7">
    <location>
        <begin position="33"/>
        <end position="147"/>
    </location>
</feature>
<name>B1ZR33_OPITP</name>
<keyword evidence="9" id="KW-1185">Reference proteome</keyword>
<keyword evidence="3 6" id="KW-0812">Transmembrane</keyword>
<gene>
    <name evidence="8" type="ordered locus">Oter_0410</name>
</gene>
<evidence type="ECO:0000256" key="4">
    <source>
        <dbReference type="ARBA" id="ARBA00022989"/>
    </source>
</evidence>
<dbReference type="HOGENOM" id="CLU_1766155_0_0_0"/>
<keyword evidence="7" id="KW-0732">Signal</keyword>
<evidence type="ECO:0000256" key="5">
    <source>
        <dbReference type="ARBA" id="ARBA00023136"/>
    </source>
</evidence>
<reference evidence="8 9" key="1">
    <citation type="journal article" date="2011" name="J. Bacteriol.">
        <title>Genome sequence of the verrucomicrobium Opitutus terrae PB90-1, an abundant inhabitant of rice paddy soil ecosystems.</title>
        <authorList>
            <person name="van Passel M.W."/>
            <person name="Kant R."/>
            <person name="Palva A."/>
            <person name="Copeland A."/>
            <person name="Lucas S."/>
            <person name="Lapidus A."/>
            <person name="Glavina del Rio T."/>
            <person name="Pitluck S."/>
            <person name="Goltsman E."/>
            <person name="Clum A."/>
            <person name="Sun H."/>
            <person name="Schmutz J."/>
            <person name="Larimer F.W."/>
            <person name="Land M.L."/>
            <person name="Hauser L."/>
            <person name="Kyrpides N."/>
            <person name="Mikhailova N."/>
            <person name="Richardson P.P."/>
            <person name="Janssen P.H."/>
            <person name="de Vos W.M."/>
            <person name="Smidt H."/>
        </authorList>
    </citation>
    <scope>NUCLEOTIDE SEQUENCE [LARGE SCALE GENOMIC DNA]</scope>
    <source>
        <strain evidence="9">DSM 11246 / JCM 15787 / PB90-1</strain>
    </source>
</reference>
<evidence type="ECO:0000256" key="3">
    <source>
        <dbReference type="ARBA" id="ARBA00022692"/>
    </source>
</evidence>
<dbReference type="Proteomes" id="UP000007013">
    <property type="component" value="Chromosome"/>
</dbReference>
<feature type="transmembrane region" description="Helical" evidence="6">
    <location>
        <begin position="56"/>
        <end position="79"/>
    </location>
</feature>
<dbReference type="EMBL" id="CP001032">
    <property type="protein sequence ID" value="ACB73700.1"/>
    <property type="molecule type" value="Genomic_DNA"/>
</dbReference>
<evidence type="ECO:0000256" key="7">
    <source>
        <dbReference type="SAM" id="SignalP"/>
    </source>
</evidence>
<dbReference type="KEGG" id="ote:Oter_0410"/>
<dbReference type="STRING" id="452637.Oter_0410"/>
<dbReference type="GO" id="GO:0044781">
    <property type="term" value="P:bacterial-type flagellum organization"/>
    <property type="evidence" value="ECO:0007669"/>
    <property type="project" value="InterPro"/>
</dbReference>
<dbReference type="RefSeq" id="WP_012373238.1">
    <property type="nucleotide sequence ID" value="NC_010571.1"/>
</dbReference>
<dbReference type="Pfam" id="PF04347">
    <property type="entry name" value="FliO"/>
    <property type="match status" value="1"/>
</dbReference>
<organism evidence="8 9">
    <name type="scientific">Opitutus terrae (strain DSM 11246 / JCM 15787 / PB90-1)</name>
    <dbReference type="NCBI Taxonomy" id="452637"/>
    <lineage>
        <taxon>Bacteria</taxon>
        <taxon>Pseudomonadati</taxon>
        <taxon>Verrucomicrobiota</taxon>
        <taxon>Opitutia</taxon>
        <taxon>Opitutales</taxon>
        <taxon>Opitutaceae</taxon>
        <taxon>Opitutus</taxon>
    </lineage>
</organism>
<evidence type="ECO:0000313" key="9">
    <source>
        <dbReference type="Proteomes" id="UP000007013"/>
    </source>
</evidence>
<evidence type="ECO:0000256" key="6">
    <source>
        <dbReference type="SAM" id="Phobius"/>
    </source>
</evidence>
<evidence type="ECO:0000313" key="8">
    <source>
        <dbReference type="EMBL" id="ACB73700.1"/>
    </source>
</evidence>
<evidence type="ECO:0000256" key="2">
    <source>
        <dbReference type="ARBA" id="ARBA00022475"/>
    </source>
</evidence>
<evidence type="ECO:0000256" key="1">
    <source>
        <dbReference type="ARBA" id="ARBA00004236"/>
    </source>
</evidence>
<sequence length="147" mass="15472">MRLLPQRSRSCWRSGFAACALALAFGASGALAAPANQDEIITPKSSAQQAASPARGSGMGALTAFAAVALAATGGWMLWRGKGTPFTGLRTAPRQLAIEETRSLGARQYLVVATYQDRKYLLGVCPGRIDLLAPLNDSTPPVDRPRS</sequence>
<evidence type="ECO:0008006" key="10">
    <source>
        <dbReference type="Google" id="ProtNLM"/>
    </source>
</evidence>
<dbReference type="AlphaFoldDB" id="B1ZR33"/>
<keyword evidence="2" id="KW-1003">Cell membrane</keyword>
<feature type="signal peptide" evidence="7">
    <location>
        <begin position="1"/>
        <end position="32"/>
    </location>
</feature>
<accession>B1ZR33</accession>